<dbReference type="GO" id="GO:0036038">
    <property type="term" value="C:MKS complex"/>
    <property type="evidence" value="ECO:0007669"/>
    <property type="project" value="TreeGrafter"/>
</dbReference>
<dbReference type="InterPro" id="IPR010796">
    <property type="entry name" value="C2_B9-type_dom"/>
</dbReference>
<proteinExistence type="predicted"/>
<dbReference type="EMBL" id="JALJOV010000140">
    <property type="protein sequence ID" value="KAK9866693.1"/>
    <property type="molecule type" value="Genomic_DNA"/>
</dbReference>
<dbReference type="AlphaFoldDB" id="A0AAW1TBQ9"/>
<dbReference type="Proteomes" id="UP001485043">
    <property type="component" value="Unassembled WGS sequence"/>
</dbReference>
<accession>A0AAW1TBQ9</accession>
<evidence type="ECO:0000313" key="7">
    <source>
        <dbReference type="Proteomes" id="UP001485043"/>
    </source>
</evidence>
<evidence type="ECO:0000256" key="2">
    <source>
        <dbReference type="ARBA" id="ARBA00022490"/>
    </source>
</evidence>
<evidence type="ECO:0000256" key="4">
    <source>
        <dbReference type="ARBA" id="ARBA00023212"/>
    </source>
</evidence>
<evidence type="ECO:0000256" key="3">
    <source>
        <dbReference type="ARBA" id="ARBA00022794"/>
    </source>
</evidence>
<comment type="caution">
    <text evidence="6">The sequence shown here is derived from an EMBL/GenBank/DDBJ whole genome shotgun (WGS) entry which is preliminary data.</text>
</comment>
<sequence>MAELHVIGELTGASGFRRQSIFCKWYFAAGQAWELLEGQEGGQTQTDRPARGTQSTWAHPIDAHFLCKGLTGWPKIHLQVWKQDKQGRCDICGYGFCHVPTAPGSYEIECPTWRPEGSSKEQWAAWCCGGNPQLVMEEVVHGPEDRFRLQTVPGGTVQLRLGIIMKDFGLHHVQTGSSGL</sequence>
<evidence type="ECO:0008006" key="8">
    <source>
        <dbReference type="Google" id="ProtNLM"/>
    </source>
</evidence>
<evidence type="ECO:0000313" key="6">
    <source>
        <dbReference type="EMBL" id="KAK9866693.1"/>
    </source>
</evidence>
<gene>
    <name evidence="6" type="ORF">WJX84_004819</name>
</gene>
<evidence type="ECO:0000256" key="5">
    <source>
        <dbReference type="ARBA" id="ARBA00023273"/>
    </source>
</evidence>
<protein>
    <recommendedName>
        <fullName evidence="8">B9 domain-containing protein 2</fullName>
    </recommendedName>
</protein>
<dbReference type="PANTHER" id="PTHR12968">
    <property type="entry name" value="B9 DOMAIN-CONTAINING"/>
    <property type="match status" value="1"/>
</dbReference>
<name>A0AAW1TBQ9_9CHLO</name>
<reference evidence="6 7" key="1">
    <citation type="journal article" date="2024" name="Nat. Commun.">
        <title>Phylogenomics reveals the evolutionary origins of lichenization in chlorophyte algae.</title>
        <authorList>
            <person name="Puginier C."/>
            <person name="Libourel C."/>
            <person name="Otte J."/>
            <person name="Skaloud P."/>
            <person name="Haon M."/>
            <person name="Grisel S."/>
            <person name="Petersen M."/>
            <person name="Berrin J.G."/>
            <person name="Delaux P.M."/>
            <person name="Dal Grande F."/>
            <person name="Keller J."/>
        </authorList>
    </citation>
    <scope>NUCLEOTIDE SEQUENCE [LARGE SCALE GENOMIC DNA]</scope>
    <source>
        <strain evidence="6 7">SAG 2523</strain>
    </source>
</reference>
<organism evidence="6 7">
    <name type="scientific">Apatococcus fuscideae</name>
    <dbReference type="NCBI Taxonomy" id="2026836"/>
    <lineage>
        <taxon>Eukaryota</taxon>
        <taxon>Viridiplantae</taxon>
        <taxon>Chlorophyta</taxon>
        <taxon>core chlorophytes</taxon>
        <taxon>Trebouxiophyceae</taxon>
        <taxon>Chlorellales</taxon>
        <taxon>Chlorellaceae</taxon>
        <taxon>Apatococcus</taxon>
    </lineage>
</organism>
<dbReference type="GO" id="GO:0060271">
    <property type="term" value="P:cilium assembly"/>
    <property type="evidence" value="ECO:0007669"/>
    <property type="project" value="TreeGrafter"/>
</dbReference>
<dbReference type="PANTHER" id="PTHR12968:SF6">
    <property type="entry name" value="B9 DOMAIN-CONTAINING PROTEIN"/>
    <property type="match status" value="1"/>
</dbReference>
<dbReference type="PROSITE" id="PS51381">
    <property type="entry name" value="C2_B9"/>
    <property type="match status" value="1"/>
</dbReference>
<dbReference type="Pfam" id="PF07162">
    <property type="entry name" value="B9-C2"/>
    <property type="match status" value="1"/>
</dbReference>
<comment type="subcellular location">
    <subcellularLocation>
        <location evidence="1">Cytoplasm</location>
        <location evidence="1">Cytoskeleton</location>
        <location evidence="1">Cilium basal body</location>
    </subcellularLocation>
</comment>
<keyword evidence="5" id="KW-0966">Cell projection</keyword>
<keyword evidence="4" id="KW-0206">Cytoskeleton</keyword>
<keyword evidence="2" id="KW-0963">Cytoplasm</keyword>
<keyword evidence="3" id="KW-0970">Cilium biogenesis/degradation</keyword>
<evidence type="ECO:0000256" key="1">
    <source>
        <dbReference type="ARBA" id="ARBA00004120"/>
    </source>
</evidence>
<keyword evidence="7" id="KW-1185">Reference proteome</keyword>